<evidence type="ECO:0000256" key="7">
    <source>
        <dbReference type="ARBA" id="ARBA00023002"/>
    </source>
</evidence>
<dbReference type="SUPFAM" id="SSF52096">
    <property type="entry name" value="ClpP/crotonase"/>
    <property type="match status" value="1"/>
</dbReference>
<dbReference type="OrthoDB" id="9771883at2"/>
<reference evidence="15 16" key="1">
    <citation type="submission" date="2019-06" db="EMBL/GenBank/DDBJ databases">
        <title>Sequencing the genomes of 1000 actinobacteria strains.</title>
        <authorList>
            <person name="Klenk H.-P."/>
        </authorList>
    </citation>
    <scope>NUCLEOTIDE SEQUENCE [LARGE SCALE GENOMIC DNA]</scope>
    <source>
        <strain evidence="15 16">DSM 18607</strain>
    </source>
</reference>
<dbReference type="Gene3D" id="3.90.226.10">
    <property type="entry name" value="2-enoyl-CoA Hydratase, Chain A, domain 1"/>
    <property type="match status" value="1"/>
</dbReference>
<keyword evidence="11" id="KW-0511">Multifunctional enzyme</keyword>
<evidence type="ECO:0000256" key="3">
    <source>
        <dbReference type="ARBA" id="ARBA00007005"/>
    </source>
</evidence>
<evidence type="ECO:0000256" key="4">
    <source>
        <dbReference type="ARBA" id="ARBA00009463"/>
    </source>
</evidence>
<dbReference type="SUPFAM" id="SSF48179">
    <property type="entry name" value="6-phosphogluconate dehydrogenase C-terminal domain-like"/>
    <property type="match status" value="2"/>
</dbReference>
<dbReference type="InterPro" id="IPR006176">
    <property type="entry name" value="3-OHacyl-CoA_DH_NAD-bd"/>
</dbReference>
<dbReference type="GO" id="GO:0016509">
    <property type="term" value="F:long-chain (3S)-3-hydroxyacyl-CoA dehydrogenase (NAD+) activity"/>
    <property type="evidence" value="ECO:0007669"/>
    <property type="project" value="TreeGrafter"/>
</dbReference>
<evidence type="ECO:0000256" key="2">
    <source>
        <dbReference type="ARBA" id="ARBA00005086"/>
    </source>
</evidence>
<dbReference type="PANTHER" id="PTHR43612">
    <property type="entry name" value="TRIFUNCTIONAL ENZYME SUBUNIT ALPHA"/>
    <property type="match status" value="1"/>
</dbReference>
<dbReference type="GO" id="GO:0004300">
    <property type="term" value="F:enoyl-CoA hydratase activity"/>
    <property type="evidence" value="ECO:0007669"/>
    <property type="project" value="TreeGrafter"/>
</dbReference>
<comment type="pathway">
    <text evidence="1">Lipid metabolism; fatty acid beta-oxidation.</text>
</comment>
<evidence type="ECO:0000313" key="15">
    <source>
        <dbReference type="EMBL" id="TQJ10562.1"/>
    </source>
</evidence>
<dbReference type="AlphaFoldDB" id="A0A542E5E5"/>
<feature type="domain" description="3-hydroxyacyl-CoA dehydrogenase NAD binding" evidence="14">
    <location>
        <begin position="341"/>
        <end position="520"/>
    </location>
</feature>
<keyword evidence="16" id="KW-1185">Reference proteome</keyword>
<dbReference type="InterPro" id="IPR029045">
    <property type="entry name" value="ClpP/crotonase-like_dom_sf"/>
</dbReference>
<dbReference type="InterPro" id="IPR008927">
    <property type="entry name" value="6-PGluconate_DH-like_C_sf"/>
</dbReference>
<dbReference type="InterPro" id="IPR050136">
    <property type="entry name" value="FA_oxidation_alpha_subunit"/>
</dbReference>
<comment type="catalytic activity">
    <reaction evidence="12">
        <text>a (3S)-3-hydroxyacyl-CoA + NAD(+) = a 3-oxoacyl-CoA + NADH + H(+)</text>
        <dbReference type="Rhea" id="RHEA:22432"/>
        <dbReference type="ChEBI" id="CHEBI:15378"/>
        <dbReference type="ChEBI" id="CHEBI:57318"/>
        <dbReference type="ChEBI" id="CHEBI:57540"/>
        <dbReference type="ChEBI" id="CHEBI:57945"/>
        <dbReference type="ChEBI" id="CHEBI:90726"/>
        <dbReference type="EC" id="1.1.1.35"/>
    </reaction>
</comment>
<evidence type="ECO:0000256" key="1">
    <source>
        <dbReference type="ARBA" id="ARBA00005005"/>
    </source>
</evidence>
<dbReference type="Proteomes" id="UP000317893">
    <property type="component" value="Unassembled WGS sequence"/>
</dbReference>
<dbReference type="SUPFAM" id="SSF51735">
    <property type="entry name" value="NAD(P)-binding Rossmann-fold domains"/>
    <property type="match status" value="1"/>
</dbReference>
<comment type="caution">
    <text evidence="15">The sequence shown here is derived from an EMBL/GenBank/DDBJ whole genome shotgun (WGS) entry which is preliminary data.</text>
</comment>
<dbReference type="FunFam" id="3.40.50.720:FF:000009">
    <property type="entry name" value="Fatty oxidation complex, alpha subunit"/>
    <property type="match status" value="1"/>
</dbReference>
<evidence type="ECO:0000313" key="16">
    <source>
        <dbReference type="Proteomes" id="UP000317893"/>
    </source>
</evidence>
<organism evidence="15 16">
    <name type="scientific">Lapillicoccus jejuensis</name>
    <dbReference type="NCBI Taxonomy" id="402171"/>
    <lineage>
        <taxon>Bacteria</taxon>
        <taxon>Bacillati</taxon>
        <taxon>Actinomycetota</taxon>
        <taxon>Actinomycetes</taxon>
        <taxon>Micrococcales</taxon>
        <taxon>Intrasporangiaceae</taxon>
        <taxon>Lapillicoccus</taxon>
    </lineage>
</organism>
<gene>
    <name evidence="15" type="ORF">FB458_3691</name>
</gene>
<keyword evidence="6" id="KW-0442">Lipid degradation</keyword>
<accession>A0A542E5E5</accession>
<dbReference type="Gene3D" id="3.40.50.720">
    <property type="entry name" value="NAD(P)-binding Rossmann-like Domain"/>
    <property type="match status" value="1"/>
</dbReference>
<dbReference type="RefSeq" id="WP_141849772.1">
    <property type="nucleotide sequence ID" value="NZ_BAAAPR010000012.1"/>
</dbReference>
<dbReference type="PANTHER" id="PTHR43612:SF3">
    <property type="entry name" value="TRIFUNCTIONAL ENZYME SUBUNIT ALPHA, MITOCHONDRIAL"/>
    <property type="match status" value="1"/>
</dbReference>
<dbReference type="Gene3D" id="1.10.1040.50">
    <property type="match status" value="1"/>
</dbReference>
<keyword evidence="10" id="KW-0456">Lyase</keyword>
<dbReference type="Pfam" id="PF00725">
    <property type="entry name" value="3HCDH"/>
    <property type="match status" value="1"/>
</dbReference>
<comment type="similarity">
    <text evidence="4">Belongs to the 3-hydroxyacyl-CoA dehydrogenase family.</text>
</comment>
<comment type="pathway">
    <text evidence="2">Lipid metabolism; butanoate metabolism.</text>
</comment>
<dbReference type="InterPro" id="IPR001753">
    <property type="entry name" value="Enoyl-CoA_hydra/iso"/>
</dbReference>
<dbReference type="InterPro" id="IPR036291">
    <property type="entry name" value="NAD(P)-bd_dom_sf"/>
</dbReference>
<evidence type="ECO:0000256" key="10">
    <source>
        <dbReference type="ARBA" id="ARBA00023239"/>
    </source>
</evidence>
<dbReference type="GO" id="GO:0006635">
    <property type="term" value="P:fatty acid beta-oxidation"/>
    <property type="evidence" value="ECO:0007669"/>
    <property type="project" value="UniProtKB-UniPathway"/>
</dbReference>
<comment type="similarity">
    <text evidence="3">In the central section; belongs to the 3-hydroxyacyl-CoA dehydrogenase family.</text>
</comment>
<keyword evidence="8" id="KW-0520">NAD</keyword>
<proteinExistence type="inferred from homology"/>
<evidence type="ECO:0000256" key="11">
    <source>
        <dbReference type="ARBA" id="ARBA00023268"/>
    </source>
</evidence>
<evidence type="ECO:0000256" key="5">
    <source>
        <dbReference type="ARBA" id="ARBA00022832"/>
    </source>
</evidence>
<evidence type="ECO:0000259" key="13">
    <source>
        <dbReference type="Pfam" id="PF00725"/>
    </source>
</evidence>
<sequence>MTTTLETPLRATAAFPEEVVTQSHVRDVTLPGGAGTMALLTLDNGFDHTKPTTFGPAGIAGLEAAVRRLHARAEAGEIQAVGITGKPFVFAVGADLKAVAGATSRDQALDVARAGHRAFAAFMDLPVPTFAFVNGAAMGGGVEIALACDHRTISSGVPAVALPETFLGLVPGWGGCYLLPRLVGPQAALTVIVENPMNTNRVLKGPQAAALGMADAVFEPADFLEESLAWAARVVTGQVAVPRPNRTTDEAEWDAALKKAKGLVLSKTGGASPAPLRALELVRAARTATREEAFAAEDEALADLVMGDELRAGLYAFDLVQRRAKRPAGAPDKALARKVGKVGVVGAGLMASQLALLFVQRLKVPVVLTDLDQERVDKGVAWVHGELRTQAEKGRLSPDGLNRLTALVTGSTSKDGFADADVVIEAVFEEMSVKKTVFAQVEEVVSDECVLMTNTSSLSVTQMAADLRHPERVVGFHFFNPVAVMPLVEIVTGEATGEVALATAFATGKALKKTCILVKDSPSFIVNRLLGRWMGEVAKVVDEGTPLEVADSAFAGLAPMPPFHLLGLVGPAIALHNNETLAAAFPDRFYVSPGLQRIVEAGKGSIYRYDGGAPQVDEEVRALMPAPTEPVVLGVEEIRERVLSVIADEARRMLDEGVVREPMDLDLAMITGAGFQFWNGGILPLLDRTGVSEKVTGRRFLPAGVASVPTPA</sequence>
<dbReference type="CDD" id="cd06558">
    <property type="entry name" value="crotonase-like"/>
    <property type="match status" value="1"/>
</dbReference>
<dbReference type="GO" id="GO:0070403">
    <property type="term" value="F:NAD+ binding"/>
    <property type="evidence" value="ECO:0007669"/>
    <property type="project" value="InterPro"/>
</dbReference>
<dbReference type="UniPathway" id="UPA00659"/>
<dbReference type="Pfam" id="PF00378">
    <property type="entry name" value="ECH_1"/>
    <property type="match status" value="1"/>
</dbReference>
<evidence type="ECO:0000256" key="6">
    <source>
        <dbReference type="ARBA" id="ARBA00022963"/>
    </source>
</evidence>
<dbReference type="InterPro" id="IPR006108">
    <property type="entry name" value="3HC_DH_C"/>
</dbReference>
<evidence type="ECO:0000259" key="14">
    <source>
        <dbReference type="Pfam" id="PF02737"/>
    </source>
</evidence>
<feature type="domain" description="3-hydroxyacyl-CoA dehydrogenase C-terminal" evidence="13">
    <location>
        <begin position="524"/>
        <end position="603"/>
    </location>
</feature>
<dbReference type="EMBL" id="VFMN01000001">
    <property type="protein sequence ID" value="TQJ10562.1"/>
    <property type="molecule type" value="Genomic_DNA"/>
</dbReference>
<keyword evidence="7" id="KW-0560">Oxidoreductase</keyword>
<keyword evidence="5" id="KW-0276">Fatty acid metabolism</keyword>
<name>A0A542E5E5_9MICO</name>
<protein>
    <submittedName>
        <fullName evidence="15">3-hydroxyacyl-CoA dehydrogenase</fullName>
    </submittedName>
</protein>
<evidence type="ECO:0000256" key="8">
    <source>
        <dbReference type="ARBA" id="ARBA00023027"/>
    </source>
</evidence>
<evidence type="ECO:0000256" key="12">
    <source>
        <dbReference type="ARBA" id="ARBA00049556"/>
    </source>
</evidence>
<evidence type="ECO:0000256" key="9">
    <source>
        <dbReference type="ARBA" id="ARBA00023098"/>
    </source>
</evidence>
<keyword evidence="9" id="KW-0443">Lipid metabolism</keyword>
<dbReference type="Pfam" id="PF02737">
    <property type="entry name" value="3HCDH_N"/>
    <property type="match status" value="1"/>
</dbReference>